<evidence type="ECO:0000313" key="4">
    <source>
        <dbReference type="Proteomes" id="UP001307849"/>
    </source>
</evidence>
<dbReference type="AlphaFoldDB" id="A0AAN8NIX3"/>
<name>A0AAN8NIX3_9PEZI</name>
<feature type="compositionally biased region" description="Polar residues" evidence="1">
    <location>
        <begin position="17"/>
        <end position="29"/>
    </location>
</feature>
<protein>
    <submittedName>
        <fullName evidence="3">Uncharacterized protein</fullName>
    </submittedName>
</protein>
<proteinExistence type="predicted"/>
<organism evidence="3 4">
    <name type="scientific">Arthrobotrys conoides</name>
    <dbReference type="NCBI Taxonomy" id="74498"/>
    <lineage>
        <taxon>Eukaryota</taxon>
        <taxon>Fungi</taxon>
        <taxon>Dikarya</taxon>
        <taxon>Ascomycota</taxon>
        <taxon>Pezizomycotina</taxon>
        <taxon>Orbiliomycetes</taxon>
        <taxon>Orbiliales</taxon>
        <taxon>Orbiliaceae</taxon>
        <taxon>Arthrobotrys</taxon>
    </lineage>
</organism>
<evidence type="ECO:0000256" key="1">
    <source>
        <dbReference type="SAM" id="MobiDB-lite"/>
    </source>
</evidence>
<evidence type="ECO:0000313" key="3">
    <source>
        <dbReference type="EMBL" id="KAK6513907.1"/>
    </source>
</evidence>
<reference evidence="3 4" key="1">
    <citation type="submission" date="2019-10" db="EMBL/GenBank/DDBJ databases">
        <authorList>
            <person name="Palmer J.M."/>
        </authorList>
    </citation>
    <scope>NUCLEOTIDE SEQUENCE [LARGE SCALE GENOMIC DNA]</scope>
    <source>
        <strain evidence="3 4">TWF506</strain>
    </source>
</reference>
<evidence type="ECO:0000256" key="2">
    <source>
        <dbReference type="SAM" id="Phobius"/>
    </source>
</evidence>
<accession>A0AAN8NIX3</accession>
<keyword evidence="2" id="KW-0472">Membrane</keyword>
<dbReference type="EMBL" id="JAVHJM010000005">
    <property type="protein sequence ID" value="KAK6513907.1"/>
    <property type="molecule type" value="Genomic_DNA"/>
</dbReference>
<dbReference type="Proteomes" id="UP001307849">
    <property type="component" value="Unassembled WGS sequence"/>
</dbReference>
<feature type="region of interest" description="Disordered" evidence="1">
    <location>
        <begin position="1"/>
        <end position="29"/>
    </location>
</feature>
<keyword evidence="2" id="KW-0812">Transmembrane</keyword>
<keyword evidence="4" id="KW-1185">Reference proteome</keyword>
<feature type="transmembrane region" description="Helical" evidence="2">
    <location>
        <begin position="136"/>
        <end position="159"/>
    </location>
</feature>
<feature type="transmembrane region" description="Helical" evidence="2">
    <location>
        <begin position="85"/>
        <end position="108"/>
    </location>
</feature>
<sequence length="163" mass="18607">MDLYEIPLDDLKPAKVSNPNTPTSPSNQSLKRYARHQRWLKYFYLHTFIAYATSMVLYITFSVIGKRQRISQSIAEESGHKLCDAFAVGVLIFPILCGISTSMSCRNIRRAADMRRRQVESGETVWKSLPNWMDGMFYDVILFKVSIAMLVVGIMVVSICETL</sequence>
<feature type="transmembrane region" description="Helical" evidence="2">
    <location>
        <begin position="42"/>
        <end position="65"/>
    </location>
</feature>
<comment type="caution">
    <text evidence="3">The sequence shown here is derived from an EMBL/GenBank/DDBJ whole genome shotgun (WGS) entry which is preliminary data.</text>
</comment>
<gene>
    <name evidence="3" type="ORF">TWF506_008337</name>
</gene>
<keyword evidence="2" id="KW-1133">Transmembrane helix</keyword>